<dbReference type="Gene3D" id="2.60.120.1600">
    <property type="match status" value="1"/>
</dbReference>
<feature type="domain" description="DUF1214" evidence="1">
    <location>
        <begin position="92"/>
        <end position="169"/>
    </location>
</feature>
<organism evidence="2 3">
    <name type="scientific">Sphingomonas sanxanigenens DSM 19645 = NX02</name>
    <dbReference type="NCBI Taxonomy" id="1123269"/>
    <lineage>
        <taxon>Bacteria</taxon>
        <taxon>Pseudomonadati</taxon>
        <taxon>Pseudomonadota</taxon>
        <taxon>Alphaproteobacteria</taxon>
        <taxon>Sphingomonadales</taxon>
        <taxon>Sphingomonadaceae</taxon>
        <taxon>Sphingomonas</taxon>
    </lineage>
</organism>
<keyword evidence="3" id="KW-1185">Reference proteome</keyword>
<dbReference type="Pfam" id="PF06742">
    <property type="entry name" value="DUF1214"/>
    <property type="match status" value="2"/>
</dbReference>
<dbReference type="KEGG" id="ssan:NX02_07910"/>
<dbReference type="AlphaFoldDB" id="W0A875"/>
<dbReference type="eggNOG" id="COG5361">
    <property type="taxonomic scope" value="Bacteria"/>
</dbReference>
<dbReference type="SUPFAM" id="SSF160935">
    <property type="entry name" value="VPA0735-like"/>
    <property type="match status" value="1"/>
</dbReference>
<dbReference type="InterPro" id="IPR010621">
    <property type="entry name" value="DUF1214"/>
</dbReference>
<accession>W0A875</accession>
<name>W0A875_9SPHN</name>
<protein>
    <recommendedName>
        <fullName evidence="1">DUF1214 domain-containing protein</fullName>
    </recommendedName>
</protein>
<feature type="domain" description="DUF1214" evidence="1">
    <location>
        <begin position="271"/>
        <end position="345"/>
    </location>
</feature>
<dbReference type="HOGENOM" id="CLU_054040_1_0_5"/>
<gene>
    <name evidence="2" type="ORF">NX02_07910</name>
</gene>
<dbReference type="RefSeq" id="WP_025291570.1">
    <property type="nucleotide sequence ID" value="NZ_CP006644.1"/>
</dbReference>
<dbReference type="Proteomes" id="UP000018851">
    <property type="component" value="Chromosome"/>
</dbReference>
<sequence length="363" mass="40345">MSGNGDRVAPGEAWRDFCRRLEKTGELVFNAEVAGTPIDQAEGYRYLSRLLRIALDMHMENADTDFPSFYQASHPTAKIGADNPDNLYLNASIDGARRYRITGKRGTVPILSFGTKANRYAVDGTMASTGEIDSADMHFEADGSFEIIASKDHANGNWLKLADDSSMLLVRQTFLDRDSEVPATVKIEAIDPPRATPEPLTLGKLEQGFTKAIAFVEGTAKTFLRWTDMFKAEQLNQLATTDQTMFFKAGGDPTIFYLHGYWKLEPGEALVIETPVPECSFWNFQLDNIWMESLDYRFHRVHVNKHSATPNADGSVTIVVAERDPGHGNWVDTAGHDQGTMLLRWTGASEHPVPQTKVVKLDG</sequence>
<evidence type="ECO:0000313" key="2">
    <source>
        <dbReference type="EMBL" id="AHE53306.1"/>
    </source>
</evidence>
<evidence type="ECO:0000313" key="3">
    <source>
        <dbReference type="Proteomes" id="UP000018851"/>
    </source>
</evidence>
<dbReference type="OrthoDB" id="7053758at2"/>
<dbReference type="PATRIC" id="fig|1123269.5.peg.1543"/>
<reference evidence="2 3" key="1">
    <citation type="submission" date="2013-07" db="EMBL/GenBank/DDBJ databases">
        <title>Completed genome of Sphingomonas sanxanigenens NX02.</title>
        <authorList>
            <person name="Ma T."/>
            <person name="Huang H."/>
            <person name="Wu M."/>
            <person name="Li X."/>
            <person name="Li G."/>
        </authorList>
    </citation>
    <scope>NUCLEOTIDE SEQUENCE [LARGE SCALE GENOMIC DNA]</scope>
    <source>
        <strain evidence="2 3">NX02</strain>
    </source>
</reference>
<dbReference type="EMBL" id="CP006644">
    <property type="protein sequence ID" value="AHE53306.1"/>
    <property type="molecule type" value="Genomic_DNA"/>
</dbReference>
<evidence type="ECO:0000259" key="1">
    <source>
        <dbReference type="Pfam" id="PF06742"/>
    </source>
</evidence>
<proteinExistence type="predicted"/>
<dbReference type="STRING" id="1123269.NX02_07910"/>